<evidence type="ECO:0000256" key="4">
    <source>
        <dbReference type="SAM" id="MobiDB-lite"/>
    </source>
</evidence>
<dbReference type="InterPro" id="IPR016039">
    <property type="entry name" value="Thiolase-like"/>
</dbReference>
<keyword evidence="3" id="KW-0012">Acyltransferase</keyword>
<dbReference type="Gene3D" id="3.40.47.10">
    <property type="match status" value="2"/>
</dbReference>
<dbReference type="GO" id="GO:0006635">
    <property type="term" value="P:fatty acid beta-oxidation"/>
    <property type="evidence" value="ECO:0007669"/>
    <property type="project" value="TreeGrafter"/>
</dbReference>
<evidence type="ECO:0000313" key="5">
    <source>
        <dbReference type="EMBL" id="KAG8391794.1"/>
    </source>
</evidence>
<organism evidence="5 6">
    <name type="scientific">Buddleja alternifolia</name>
    <dbReference type="NCBI Taxonomy" id="168488"/>
    <lineage>
        <taxon>Eukaryota</taxon>
        <taxon>Viridiplantae</taxon>
        <taxon>Streptophyta</taxon>
        <taxon>Embryophyta</taxon>
        <taxon>Tracheophyta</taxon>
        <taxon>Spermatophyta</taxon>
        <taxon>Magnoliopsida</taxon>
        <taxon>eudicotyledons</taxon>
        <taxon>Gunneridae</taxon>
        <taxon>Pentapetalae</taxon>
        <taxon>asterids</taxon>
        <taxon>lamiids</taxon>
        <taxon>Lamiales</taxon>
        <taxon>Scrophulariaceae</taxon>
        <taxon>Buddlejeae</taxon>
        <taxon>Buddleja</taxon>
    </lineage>
</organism>
<dbReference type="GO" id="GO:0003985">
    <property type="term" value="F:acetyl-CoA C-acetyltransferase activity"/>
    <property type="evidence" value="ECO:0007669"/>
    <property type="project" value="TreeGrafter"/>
</dbReference>
<accession>A0AAV6YA66</accession>
<sequence>MEPWTPEAKRFTCSDALVLVSGTMVVKLGLHLISKIRGFAGSVEAPVLFTTAPAIATPKEISNSGLEASNIDFYEINEGLLCCSSGKKGWLAMTYFCLSLFDIETMIAAQTIKSGIYDVVVDGGMRHRWAVIDKAYMHHTWRSSHSSDDLFLMDGNTFPSDHVTVLMDVLYLHSYETFRRYNLMANRVLRLHRIRYKCIHKSSERETWLGRESDSEAEDIEHAEKLCQVKAVLEESEKELLLKVSYCENAQLLGNGQFLLDTLTVGSNYYCCSTNSQWFTNNILSTVQQVWLRKLGGAKNPVTQFSDDSTKKEQSKALKSISEAPPAVKSISESPAAKNVGTKEEKLTSDGLRPGESKKRTRKRKSSCCARGANSVISEGGSSSIDGIAVNGNGVNSGVKKNEREIRFPSSFSSSPLSVKSMEIRDLTRHWTGEEDIRAITKEACSELLAYFAECMISGETLWRNAVMQRRTGDQKRRACKLQVSGYYQKVLADLINLLLVIYRKPIPEKIFYGLDDIKEACIIIVITTVQLTSGENRSLCQVGKGTLSEDGIGLPGGTIKCFAS</sequence>
<comment type="caution">
    <text evidence="5">The sequence shown here is derived from an EMBL/GenBank/DDBJ whole genome shotgun (WGS) entry which is preliminary data.</text>
</comment>
<gene>
    <name evidence="5" type="ORF">BUALT_Bualt01G0224000</name>
</gene>
<dbReference type="GO" id="GO:0005739">
    <property type="term" value="C:mitochondrion"/>
    <property type="evidence" value="ECO:0007669"/>
    <property type="project" value="TreeGrafter"/>
</dbReference>
<evidence type="ECO:0000256" key="3">
    <source>
        <dbReference type="ARBA" id="ARBA00023315"/>
    </source>
</evidence>
<dbReference type="PANTHER" id="PTHR18919">
    <property type="entry name" value="ACETYL-COA C-ACYLTRANSFERASE"/>
    <property type="match status" value="1"/>
</dbReference>
<dbReference type="EMBL" id="WHWC01000001">
    <property type="protein sequence ID" value="KAG8391794.1"/>
    <property type="molecule type" value="Genomic_DNA"/>
</dbReference>
<proteinExistence type="inferred from homology"/>
<dbReference type="PANTHER" id="PTHR18919:SF161">
    <property type="entry name" value="ACETYL-COA ACETYLTRANSFERASE 2"/>
    <property type="match status" value="1"/>
</dbReference>
<name>A0AAV6YA66_9LAMI</name>
<keyword evidence="6" id="KW-1185">Reference proteome</keyword>
<evidence type="ECO:0000256" key="1">
    <source>
        <dbReference type="ARBA" id="ARBA00010982"/>
    </source>
</evidence>
<feature type="compositionally biased region" description="Basic and acidic residues" evidence="4">
    <location>
        <begin position="341"/>
        <end position="358"/>
    </location>
</feature>
<reference evidence="5" key="1">
    <citation type="submission" date="2019-10" db="EMBL/GenBank/DDBJ databases">
        <authorList>
            <person name="Zhang R."/>
            <person name="Pan Y."/>
            <person name="Wang J."/>
            <person name="Ma R."/>
            <person name="Yu S."/>
        </authorList>
    </citation>
    <scope>NUCLEOTIDE SEQUENCE</scope>
    <source>
        <strain evidence="5">LA-IB0</strain>
        <tissue evidence="5">Leaf</tissue>
    </source>
</reference>
<feature type="region of interest" description="Disordered" evidence="4">
    <location>
        <begin position="302"/>
        <end position="367"/>
    </location>
</feature>
<protein>
    <submittedName>
        <fullName evidence="5">Uncharacterized protein</fullName>
    </submittedName>
</protein>
<keyword evidence="2" id="KW-0808">Transferase</keyword>
<dbReference type="Proteomes" id="UP000826271">
    <property type="component" value="Unassembled WGS sequence"/>
</dbReference>
<evidence type="ECO:0000256" key="2">
    <source>
        <dbReference type="ARBA" id="ARBA00022679"/>
    </source>
</evidence>
<dbReference type="AlphaFoldDB" id="A0AAV6YA66"/>
<comment type="similarity">
    <text evidence="1">Belongs to the thiolase-like superfamily. Thiolase family.</text>
</comment>
<evidence type="ECO:0000313" key="6">
    <source>
        <dbReference type="Proteomes" id="UP000826271"/>
    </source>
</evidence>